<dbReference type="OMA" id="MDDGWET"/>
<reference evidence="4" key="1">
    <citation type="submission" date="2018-07" db="EMBL/GenBank/DDBJ databases">
        <authorList>
            <person name="Quirk P.G."/>
            <person name="Krulwich T.A."/>
        </authorList>
    </citation>
    <scope>NUCLEOTIDE SEQUENCE</scope>
</reference>
<comment type="similarity">
    <text evidence="1">Belongs to the allantoicase family.</text>
</comment>
<evidence type="ECO:0000259" key="3">
    <source>
        <dbReference type="Pfam" id="PF03561"/>
    </source>
</evidence>
<dbReference type="SUPFAM" id="SSF49785">
    <property type="entry name" value="Galactose-binding domain-like"/>
    <property type="match status" value="2"/>
</dbReference>
<accession>A0A336M292</accession>
<name>A0A336M292_CULSO</name>
<evidence type="ECO:0000256" key="2">
    <source>
        <dbReference type="ARBA" id="ARBA00031078"/>
    </source>
</evidence>
<dbReference type="FunFam" id="2.60.120.260:FF:000077">
    <property type="entry name" value="Probable allantoicase"/>
    <property type="match status" value="1"/>
</dbReference>
<dbReference type="EMBL" id="UFQT01000107">
    <property type="protein sequence ID" value="SSX20088.1"/>
    <property type="molecule type" value="Genomic_DNA"/>
</dbReference>
<dbReference type="PANTHER" id="PTHR12045">
    <property type="entry name" value="ALLANTOICASE"/>
    <property type="match status" value="1"/>
</dbReference>
<evidence type="ECO:0000313" key="4">
    <source>
        <dbReference type="EMBL" id="SSX20088.1"/>
    </source>
</evidence>
<dbReference type="AlphaFoldDB" id="A0A336M292"/>
<feature type="domain" description="Allantoicase" evidence="3">
    <location>
        <begin position="208"/>
        <end position="364"/>
    </location>
</feature>
<protein>
    <recommendedName>
        <fullName evidence="2">Allantoate amidinohydrolase</fullName>
    </recommendedName>
</protein>
<dbReference type="PANTHER" id="PTHR12045:SF3">
    <property type="entry name" value="INACTIVE ALLANTOICASE-RELATED"/>
    <property type="match status" value="1"/>
</dbReference>
<dbReference type="InterPro" id="IPR008979">
    <property type="entry name" value="Galactose-bd-like_sf"/>
</dbReference>
<dbReference type="GO" id="GO:0000256">
    <property type="term" value="P:allantoin catabolic process"/>
    <property type="evidence" value="ECO:0007669"/>
    <property type="project" value="InterPro"/>
</dbReference>
<evidence type="ECO:0000256" key="1">
    <source>
        <dbReference type="ARBA" id="ARBA00009242"/>
    </source>
</evidence>
<dbReference type="HAMAP" id="MF_00813">
    <property type="entry name" value="Allantoicase"/>
    <property type="match status" value="1"/>
</dbReference>
<dbReference type="Pfam" id="PF03561">
    <property type="entry name" value="Allantoicase"/>
    <property type="match status" value="2"/>
</dbReference>
<dbReference type="InterPro" id="IPR015908">
    <property type="entry name" value="Allantoicase_dom"/>
</dbReference>
<proteinExistence type="inferred from homology"/>
<dbReference type="PIRSF" id="PIRSF016516">
    <property type="entry name" value="Allantoicase"/>
    <property type="match status" value="1"/>
</dbReference>
<dbReference type="GO" id="GO:0004037">
    <property type="term" value="F:allantoicase activity"/>
    <property type="evidence" value="ECO:0007669"/>
    <property type="project" value="InterPro"/>
</dbReference>
<dbReference type="InterPro" id="IPR005164">
    <property type="entry name" value="Allantoicase"/>
</dbReference>
<dbReference type="NCBIfam" id="TIGR02961">
    <property type="entry name" value="allantoicase"/>
    <property type="match status" value="1"/>
</dbReference>
<sequence length="365" mass="41204">MEVSGRFNNLASSSNFASVLFATDDFFAPAENLLKDSEPVWNPEKFTEFGKWMDGWETRRKRIPGHDWCIIKLAAPCVIKGVLVDTAHFSGNYVPKISVQAAFLSLQEESWFPIRKESIGSACTKTDLDQVKKINTDKWNEIVPKTQLGPGCEETRKTFIIVNSNDIFTHVRLNYYPDGGVARFKVFGDVKINIPASIIIDLMALLNGGQCLKYSNAHYGHPKNLISPSKGFNMADGWETARRLDRPAVLEVDANGILNNVPGQEWCIFKLGRIGVLEYLLIDTNHFKGNFPYKIRVEGTKCNESEFNEDNCKWELILVDFKLSGHTEHTIRKDELKNLGPFSHVKIIIAPDGGISRVRMFGYVL</sequence>
<gene>
    <name evidence="4" type="primary">CSON000473</name>
</gene>
<organism evidence="4">
    <name type="scientific">Culicoides sonorensis</name>
    <name type="common">Biting midge</name>
    <dbReference type="NCBI Taxonomy" id="179676"/>
    <lineage>
        <taxon>Eukaryota</taxon>
        <taxon>Metazoa</taxon>
        <taxon>Ecdysozoa</taxon>
        <taxon>Arthropoda</taxon>
        <taxon>Hexapoda</taxon>
        <taxon>Insecta</taxon>
        <taxon>Pterygota</taxon>
        <taxon>Neoptera</taxon>
        <taxon>Endopterygota</taxon>
        <taxon>Diptera</taxon>
        <taxon>Nematocera</taxon>
        <taxon>Chironomoidea</taxon>
        <taxon>Ceratopogonidae</taxon>
        <taxon>Ceratopogoninae</taxon>
        <taxon>Culicoides</taxon>
        <taxon>Monoculicoides</taxon>
    </lineage>
</organism>
<dbReference type="VEuPathDB" id="VectorBase:CSON000473"/>
<feature type="domain" description="Allantoicase" evidence="3">
    <location>
        <begin position="18"/>
        <end position="190"/>
    </location>
</feature>
<dbReference type="Gene3D" id="2.60.120.260">
    <property type="entry name" value="Galactose-binding domain-like"/>
    <property type="match status" value="2"/>
</dbReference>